<accession>A0A6G1SLX7</accession>
<evidence type="ECO:0000256" key="6">
    <source>
        <dbReference type="ARBA" id="ARBA00023187"/>
    </source>
</evidence>
<dbReference type="InterPro" id="IPR003107">
    <property type="entry name" value="HAT"/>
</dbReference>
<dbReference type="SUPFAM" id="SSF48452">
    <property type="entry name" value="TPR-like"/>
    <property type="match status" value="2"/>
</dbReference>
<gene>
    <name evidence="9" type="primary">PDCD11</name>
    <name evidence="9" type="ORF">g.12281</name>
</gene>
<dbReference type="GO" id="GO:0005681">
    <property type="term" value="C:spliceosomal complex"/>
    <property type="evidence" value="ECO:0007669"/>
    <property type="project" value="UniProtKB-KW"/>
</dbReference>
<evidence type="ECO:0000259" key="8">
    <source>
        <dbReference type="PROSITE" id="PS50126"/>
    </source>
</evidence>
<dbReference type="InterPro" id="IPR011990">
    <property type="entry name" value="TPR-like_helical_dom_sf"/>
</dbReference>
<dbReference type="Pfam" id="PF00575">
    <property type="entry name" value="S1"/>
    <property type="match status" value="1"/>
</dbReference>
<dbReference type="InterPro" id="IPR003029">
    <property type="entry name" value="S1_domain"/>
</dbReference>
<dbReference type="PROSITE" id="PS50126">
    <property type="entry name" value="S1"/>
    <property type="match status" value="3"/>
</dbReference>
<dbReference type="Pfam" id="PF23233">
    <property type="entry name" value="HAT_Syf1_CNRKL1_N"/>
    <property type="match status" value="1"/>
</dbReference>
<dbReference type="Gene3D" id="1.25.40.10">
    <property type="entry name" value="Tetratricopeptide repeat domain"/>
    <property type="match status" value="1"/>
</dbReference>
<dbReference type="InterPro" id="IPR057302">
    <property type="entry name" value="Rrp5_S1"/>
</dbReference>
<evidence type="ECO:0000256" key="5">
    <source>
        <dbReference type="ARBA" id="ARBA00022728"/>
    </source>
</evidence>
<dbReference type="AlphaFoldDB" id="A0A6G1SLX7"/>
<organism evidence="9">
    <name type="scientific">Aceria tosichella</name>
    <name type="common">wheat curl mite</name>
    <dbReference type="NCBI Taxonomy" id="561515"/>
    <lineage>
        <taxon>Eukaryota</taxon>
        <taxon>Metazoa</taxon>
        <taxon>Ecdysozoa</taxon>
        <taxon>Arthropoda</taxon>
        <taxon>Chelicerata</taxon>
        <taxon>Arachnida</taxon>
        <taxon>Acari</taxon>
        <taxon>Acariformes</taxon>
        <taxon>Trombidiformes</taxon>
        <taxon>Prostigmata</taxon>
        <taxon>Eupodina</taxon>
        <taxon>Eriophyoidea</taxon>
        <taxon>Eriophyidae</taxon>
        <taxon>Eriophyinae</taxon>
        <taxon>Aceriini</taxon>
        <taxon>Aceria</taxon>
    </lineage>
</organism>
<comment type="subcellular location">
    <subcellularLocation>
        <location evidence="1">Nucleus</location>
        <location evidence="1">Nucleolus</location>
    </subcellularLocation>
</comment>
<evidence type="ECO:0000313" key="9">
    <source>
        <dbReference type="EMBL" id="MDE50972.1"/>
    </source>
</evidence>
<comment type="similarity">
    <text evidence="2">Belongs to the crooked-neck family.</text>
</comment>
<keyword evidence="3" id="KW-0698">rRNA processing</keyword>
<dbReference type="Gene3D" id="2.40.50.140">
    <property type="entry name" value="Nucleic acid-binding proteins"/>
    <property type="match status" value="4"/>
</dbReference>
<dbReference type="PANTHER" id="PTHR23270:SF10">
    <property type="entry name" value="PROTEIN RRP5 HOMOLOG"/>
    <property type="match status" value="1"/>
</dbReference>
<feature type="domain" description="S1 motif" evidence="8">
    <location>
        <begin position="490"/>
        <end position="559"/>
    </location>
</feature>
<evidence type="ECO:0000256" key="4">
    <source>
        <dbReference type="ARBA" id="ARBA00022664"/>
    </source>
</evidence>
<keyword evidence="6" id="KW-0508">mRNA splicing</keyword>
<dbReference type="GO" id="GO:0003723">
    <property type="term" value="F:RNA binding"/>
    <property type="evidence" value="ECO:0007669"/>
    <property type="project" value="TreeGrafter"/>
</dbReference>
<evidence type="ECO:0000256" key="7">
    <source>
        <dbReference type="SAM" id="MobiDB-lite"/>
    </source>
</evidence>
<feature type="domain" description="S1 motif" evidence="8">
    <location>
        <begin position="212"/>
        <end position="285"/>
    </location>
</feature>
<evidence type="ECO:0000256" key="1">
    <source>
        <dbReference type="ARBA" id="ARBA00004604"/>
    </source>
</evidence>
<feature type="domain" description="S1 motif" evidence="8">
    <location>
        <begin position="399"/>
        <end position="470"/>
    </location>
</feature>
<dbReference type="InterPro" id="IPR055433">
    <property type="entry name" value="HAT_Syf1-like_N"/>
</dbReference>
<evidence type="ECO:0000256" key="3">
    <source>
        <dbReference type="ARBA" id="ARBA00022552"/>
    </source>
</evidence>
<sequence>MADPSENACVERLTPKTVPLNLMALGTVSDISSQQLKLQMTGGIVCLVDRFSISQPLTKYIKSQESSSKEGPRLIDLFQIGQQFACKIIDRQTRKGYADAQDIFATLDPSQLQEDNIPATLFSIPNVPIQCAILSVEDHGYRVDVGFKNLIGFLSYDEADDNGRRFHVGQVIRCSTKTTMDDETRIIQLTRSMKSLSKFTEDKCGQCALTPSCILPGSKGYLTVMKVQKDGLIVNFLDEFAGFVNMYHLKDDWQDPKSKYKIAEKIKCSVLYYNPTTKLFALSLRLKKFKSTLKRLINDYYVGQVVHDAKVEALYGVRSILFKISDLKAVANPRDALNEDVGTMGKDELHAALDSAYPDGSTHKCRIKSINYADLTLVLSLRQDFLEQTCVSIKELEPADFLEVTIKKYVKDGIIVCFGLNLRGIILNMHLKDYQSAKSYKRYPIGKTIKSRVLKVDTEKYPNKVYLTNKDELMDPDMTIIDTYDKSYRGITVNAVVIKLKHDGLIVELFNNVKGFIPRRFCSSTPIRTVGGLFQVGQIVSCTVYRVEPERQSLLLGIIPIEKIMAMKKERKLKRKQDKDGGQMQKKTKKKETVKSKNEQVEGNQTQDVAEAEEGEEEEDETMEDQEEEENTEDRDEEVPMEISQGKPKSRLQRSIEAKLREENIRKAEQALLNKNLPPQSITDFERNVLKSPDSADVWIKYSEFFLENVETEKARIVCRRALKTINFRAEKERLRIWLQLLKIEAKFGGTEQMRAIIEEAAQRNDKLVLYQRASQTLVACGELDEAEALHEKCIKLGRQQPNVWINYIIFLMEHRKDLNKARQLFDQVIKSNMPLSDLIHIRSRFAHLEFKYGDVERGKTLFENLLSENPKRMDIWKVYEDAIRKFGSRQMDSDEVRLQSEQILQRMATLKK</sequence>
<dbReference type="Pfam" id="PF23459">
    <property type="entry name" value="S1_RRP5"/>
    <property type="match status" value="2"/>
</dbReference>
<keyword evidence="5" id="KW-0747">Spliceosome</keyword>
<dbReference type="GO" id="GO:0006364">
    <property type="term" value="P:rRNA processing"/>
    <property type="evidence" value="ECO:0007669"/>
    <property type="project" value="UniProtKB-KW"/>
</dbReference>
<dbReference type="SMART" id="SM00316">
    <property type="entry name" value="S1"/>
    <property type="match status" value="5"/>
</dbReference>
<dbReference type="GO" id="GO:0008380">
    <property type="term" value="P:RNA splicing"/>
    <property type="evidence" value="ECO:0007669"/>
    <property type="project" value="UniProtKB-KW"/>
</dbReference>
<feature type="compositionally biased region" description="Acidic residues" evidence="7">
    <location>
        <begin position="610"/>
        <end position="640"/>
    </location>
</feature>
<dbReference type="SUPFAM" id="SSF50249">
    <property type="entry name" value="Nucleic acid-binding proteins"/>
    <property type="match status" value="4"/>
</dbReference>
<proteinExistence type="inferred from homology"/>
<protein>
    <submittedName>
        <fullName evidence="9">Protein RRP5</fullName>
    </submittedName>
</protein>
<dbReference type="SMART" id="SM00386">
    <property type="entry name" value="HAT"/>
    <property type="match status" value="5"/>
</dbReference>
<dbReference type="InterPro" id="IPR012340">
    <property type="entry name" value="NA-bd_OB-fold"/>
</dbReference>
<name>A0A6G1SLX7_9ACAR</name>
<dbReference type="EMBL" id="GGYP01006201">
    <property type="protein sequence ID" value="MDE50972.1"/>
    <property type="molecule type" value="Transcribed_RNA"/>
</dbReference>
<reference evidence="9" key="1">
    <citation type="submission" date="2018-10" db="EMBL/GenBank/DDBJ databases">
        <title>Transcriptome assembly of Aceria tosichella (Wheat curl mite) Type 2.</title>
        <authorList>
            <person name="Scully E.D."/>
            <person name="Geib S.M."/>
            <person name="Palmer N.A."/>
            <person name="Gupta A.K."/>
            <person name="Sarath G."/>
            <person name="Tatineni S."/>
        </authorList>
    </citation>
    <scope>NUCLEOTIDE SEQUENCE</scope>
    <source>
        <strain evidence="9">LincolnNE</strain>
    </source>
</reference>
<feature type="region of interest" description="Disordered" evidence="7">
    <location>
        <begin position="571"/>
        <end position="653"/>
    </location>
</feature>
<dbReference type="PANTHER" id="PTHR23270">
    <property type="entry name" value="PROGRAMMED CELL DEATH PROTEIN 11 PRE-RRNA PROCESSING PROTEIN RRP5"/>
    <property type="match status" value="1"/>
</dbReference>
<evidence type="ECO:0000256" key="2">
    <source>
        <dbReference type="ARBA" id="ARBA00008644"/>
    </source>
</evidence>
<keyword evidence="4" id="KW-0507">mRNA processing</keyword>
<dbReference type="GO" id="GO:0006397">
    <property type="term" value="P:mRNA processing"/>
    <property type="evidence" value="ECO:0007669"/>
    <property type="project" value="UniProtKB-KW"/>
</dbReference>
<feature type="compositionally biased region" description="Basic and acidic residues" evidence="7">
    <location>
        <begin position="591"/>
        <end position="600"/>
    </location>
</feature>
<dbReference type="InterPro" id="IPR045209">
    <property type="entry name" value="Rrp5"/>
</dbReference>
<dbReference type="GO" id="GO:0032040">
    <property type="term" value="C:small-subunit processome"/>
    <property type="evidence" value="ECO:0007669"/>
    <property type="project" value="TreeGrafter"/>
</dbReference>